<dbReference type="Proteomes" id="UP000257004">
    <property type="component" value="Unassembled WGS sequence"/>
</dbReference>
<comment type="caution">
    <text evidence="3">The sequence shown here is derived from an EMBL/GenBank/DDBJ whole genome shotgun (WGS) entry which is preliminary data.</text>
</comment>
<keyword evidence="1" id="KW-1015">Disulfide bond</keyword>
<dbReference type="InterPro" id="IPR043022">
    <property type="entry name" value="PngaseF_N_sf"/>
</dbReference>
<dbReference type="SUPFAM" id="SSF49742">
    <property type="entry name" value="PHM/PNGase F"/>
    <property type="match status" value="1"/>
</dbReference>
<evidence type="ECO:0000256" key="1">
    <source>
        <dbReference type="ARBA" id="ARBA00023157"/>
    </source>
</evidence>
<dbReference type="Gene3D" id="2.60.120.230">
    <property type="match status" value="1"/>
</dbReference>
<accession>A0A3D9FJL8</accession>
<dbReference type="Gene3D" id="2.60.120.1570">
    <property type="entry name" value="Peptide-N-glycosidase F, N-terminal domain"/>
    <property type="match status" value="1"/>
</dbReference>
<dbReference type="NCBIfam" id="TIGR01200">
    <property type="entry name" value="GLPGLI"/>
    <property type="match status" value="1"/>
</dbReference>
<keyword evidence="4" id="KW-1185">Reference proteome</keyword>
<evidence type="ECO:0000313" key="3">
    <source>
        <dbReference type="EMBL" id="RED19039.1"/>
    </source>
</evidence>
<dbReference type="GO" id="GO:0016715">
    <property type="term" value="F:oxidoreductase activity, acting on paired donors, with incorporation or reduction of molecular oxygen, reduced ascorbate as one donor, and incorporation of one atom of oxygen"/>
    <property type="evidence" value="ECO:0007669"/>
    <property type="project" value="InterPro"/>
</dbReference>
<dbReference type="Pfam" id="PF09113">
    <property type="entry name" value="N-glycanase_C"/>
    <property type="match status" value="1"/>
</dbReference>
<reference evidence="3 4" key="1">
    <citation type="submission" date="2018-07" db="EMBL/GenBank/DDBJ databases">
        <title>Genomic Encyclopedia of Archaeal and Bacterial Type Strains, Phase II (KMG-II): from individual species to whole genera.</title>
        <authorList>
            <person name="Goeker M."/>
        </authorList>
    </citation>
    <scope>NUCLEOTIDE SEQUENCE [LARGE SCALE GENOMIC DNA]</scope>
    <source>
        <strain evidence="3 4">DSM 25795</strain>
    </source>
</reference>
<evidence type="ECO:0000313" key="4">
    <source>
        <dbReference type="Proteomes" id="UP000257004"/>
    </source>
</evidence>
<organism evidence="3 4">
    <name type="scientific">Flavobacterium cutihirudinis</name>
    <dbReference type="NCBI Taxonomy" id="1265740"/>
    <lineage>
        <taxon>Bacteria</taxon>
        <taxon>Pseudomonadati</taxon>
        <taxon>Bacteroidota</taxon>
        <taxon>Flavobacteriia</taxon>
        <taxon>Flavobacteriales</taxon>
        <taxon>Flavobacteriaceae</taxon>
        <taxon>Flavobacterium</taxon>
    </lineage>
</organism>
<dbReference type="InterPro" id="IPR008977">
    <property type="entry name" value="PHM/PNGase_F_dom_sf"/>
</dbReference>
<dbReference type="InterPro" id="IPR015196">
    <property type="entry name" value="PngaseF_N"/>
</dbReference>
<dbReference type="AlphaFoldDB" id="A0A3D9FJL8"/>
<dbReference type="InterPro" id="IPR005901">
    <property type="entry name" value="GLPGLI"/>
</dbReference>
<dbReference type="InterPro" id="IPR015197">
    <property type="entry name" value="PngaseF_C"/>
</dbReference>
<dbReference type="SMART" id="SM01290">
    <property type="entry name" value="N-glycanase_N"/>
    <property type="match status" value="1"/>
</dbReference>
<dbReference type="Pfam" id="PF22252">
    <property type="entry name" value="PNGase_F-II_N"/>
    <property type="match status" value="1"/>
</dbReference>
<proteinExistence type="predicted"/>
<dbReference type="Pfam" id="PF09112">
    <property type="entry name" value="N-glycanase_N"/>
    <property type="match status" value="1"/>
</dbReference>
<gene>
    <name evidence="3" type="ORF">BD847_4060</name>
</gene>
<sequence length="570" mass="63927">MLFYFWSDSKTKSNMKKILFAFLAFCLITQSFGQKNPKAIKVTYQRSYNGKLVENPDPLLLYASKDLSLTTTDKILQQKAELPYEQTFIDFNTKTISQWAQLKNKSILTNDTEALGKQKFEFSNETKKILNYVCKKATTSVNSNKIEIWYTNDLGLKGGPAALGQDLGLVLETIRNGNSVVTASKIEILKTVPYVLKIPAVQTVDQLTYKDLLWKSRFINIPVFNKEEIHFISDAKSNDSILRFASGTVIVRKVKFPEIKKGSAIFADVTQQSNGDAYDRTGSVFMIPMDKKTSFLDGLKNGANTLPVYENGNGKKYQGVAATNDYTPLLELMRFFTPFGVKHFNYLQLKNKVWQDSVFYRQDISLLQPKLSNQEIYIGMFIGNYDAGGHKASLNISIHEGEDNNTKADYILPLFNTLNVMEMAGQEYGTMFDNEKGIELSFEVPEGYKNFKLSYTTTGHGGWENGDEFLQKKNTIYIDGKEVFGFTPWRTDCGSYRLSNPASGNFGNGLSSSDLSRSNWCPGTTTNPNLIDLGNLSPGKHTIRVSIPMGKPEGTSSSAWNVSGFLIGER</sequence>
<dbReference type="InterPro" id="IPR014784">
    <property type="entry name" value="Cu2_ascorb_mOase-like_C"/>
</dbReference>
<evidence type="ECO:0000259" key="2">
    <source>
        <dbReference type="SMART" id="SM01290"/>
    </source>
</evidence>
<name>A0A3D9FJL8_9FLAO</name>
<protein>
    <submittedName>
        <fullName evidence="3">GLPGLI family protein</fullName>
    </submittedName>
</protein>
<dbReference type="EMBL" id="QRDQ01000013">
    <property type="protein sequence ID" value="RED19039.1"/>
    <property type="molecule type" value="Genomic_DNA"/>
</dbReference>
<feature type="domain" description="Peptide-N-glycosidase F N-terminal" evidence="2">
    <location>
        <begin position="220"/>
        <end position="398"/>
    </location>
</feature>